<dbReference type="Proteomes" id="UP000885936">
    <property type="component" value="Unassembled WGS sequence"/>
</dbReference>
<name>A0A1F2P4G9_9EURY</name>
<dbReference type="InterPro" id="IPR035686">
    <property type="entry name" value="CPSase_GATase1"/>
</dbReference>
<dbReference type="UniPathway" id="UPA00070">
    <property type="reaction ID" value="UER00115"/>
</dbReference>
<dbReference type="UniPathway" id="UPA00068">
    <property type="reaction ID" value="UER00171"/>
</dbReference>
<dbReference type="InterPro" id="IPR006274">
    <property type="entry name" value="CarbamoylP_synth_ssu"/>
</dbReference>
<dbReference type="EC" id="6.3.5.5" evidence="10"/>
<dbReference type="AlphaFoldDB" id="A0A1F2P4G9"/>
<dbReference type="PROSITE" id="PS51273">
    <property type="entry name" value="GATASE_TYPE_1"/>
    <property type="match status" value="1"/>
</dbReference>
<dbReference type="Gene3D" id="3.40.50.880">
    <property type="match status" value="1"/>
</dbReference>
<dbReference type="Pfam" id="PF00988">
    <property type="entry name" value="CPSase_sm_chain"/>
    <property type="match status" value="1"/>
</dbReference>
<dbReference type="InterPro" id="IPR036480">
    <property type="entry name" value="CarbP_synth_ssu_N_sf"/>
</dbReference>
<dbReference type="GO" id="GO:0006207">
    <property type="term" value="P:'de novo' pyrimidine nucleobase biosynthetic process"/>
    <property type="evidence" value="ECO:0007669"/>
    <property type="project" value="InterPro"/>
</dbReference>
<feature type="binding site" evidence="10">
    <location>
        <position position="222"/>
    </location>
    <ligand>
        <name>L-glutamine</name>
        <dbReference type="ChEBI" id="CHEBI:58359"/>
    </ligand>
</feature>
<dbReference type="PRINTS" id="PR00099">
    <property type="entry name" value="CPSGATASE"/>
</dbReference>
<evidence type="ECO:0000313" key="13">
    <source>
        <dbReference type="EMBL" id="OFV66068.1"/>
    </source>
</evidence>
<dbReference type="Pfam" id="PF00117">
    <property type="entry name" value="GATase"/>
    <property type="match status" value="1"/>
</dbReference>
<feature type="binding site" evidence="10">
    <location>
        <position position="294"/>
    </location>
    <ligand>
        <name>L-glutamine</name>
        <dbReference type="ChEBI" id="CHEBI:58359"/>
    </ligand>
</feature>
<evidence type="ECO:0000313" key="12">
    <source>
        <dbReference type="EMBL" id="HEC56438.1"/>
    </source>
</evidence>
<evidence type="ECO:0000256" key="2">
    <source>
        <dbReference type="ARBA" id="ARBA00007800"/>
    </source>
</evidence>
<dbReference type="InterPro" id="IPR050472">
    <property type="entry name" value="Anth_synth/Amidotransfase"/>
</dbReference>
<comment type="catalytic activity">
    <reaction evidence="9 10">
        <text>hydrogencarbonate + L-glutamine + 2 ATP + H2O = carbamoyl phosphate + L-glutamate + 2 ADP + phosphate + 2 H(+)</text>
        <dbReference type="Rhea" id="RHEA:18633"/>
        <dbReference type="ChEBI" id="CHEBI:15377"/>
        <dbReference type="ChEBI" id="CHEBI:15378"/>
        <dbReference type="ChEBI" id="CHEBI:17544"/>
        <dbReference type="ChEBI" id="CHEBI:29985"/>
        <dbReference type="ChEBI" id="CHEBI:30616"/>
        <dbReference type="ChEBI" id="CHEBI:43474"/>
        <dbReference type="ChEBI" id="CHEBI:58228"/>
        <dbReference type="ChEBI" id="CHEBI:58359"/>
        <dbReference type="ChEBI" id="CHEBI:456216"/>
        <dbReference type="EC" id="6.3.5.5"/>
    </reaction>
</comment>
<evidence type="ECO:0000256" key="8">
    <source>
        <dbReference type="ARBA" id="ARBA00022975"/>
    </source>
</evidence>
<feature type="binding site" evidence="10">
    <location>
        <position position="45"/>
    </location>
    <ligand>
        <name>L-glutamine</name>
        <dbReference type="ChEBI" id="CHEBI:58359"/>
    </ligand>
</feature>
<feature type="binding site" evidence="10">
    <location>
        <position position="224"/>
    </location>
    <ligand>
        <name>L-glutamine</name>
        <dbReference type="ChEBI" id="CHEBI:58359"/>
    </ligand>
</feature>
<dbReference type="PATRIC" id="fig|1839936.3.peg.1014"/>
<sequence length="358" mass="38783">MDAVLGLEDGTVVFGRGFGAEATICGELVFTTQFTGYEEALTDPSYKGQILMFAYPLIGNYGVNPDSFQSGGMQAEGLVVREMCDHPSSYQQVLSIEEFLRQEGKPGISEVDTRALTIKTREHGTLRACLMTGDRVDGDEAVELARSQPDISKLDLIGYVTCKKPYHIEGGGRRVALIDLGVKKNILKSLRARDLDIFVFPANTSVSDIEKIDPDLLFLSNGPGDPKQAKDAIKLVSDLAGTLPIAGICLGHQIIALALGAETYKLKFGHRGANQPVKDLDTGRVNITSQNHGFAVVPGSVEGTEMRVTEINTNDGTVEGIIAPDLDIFSVQYHPEAHPGPRDSEKWFFDRVLKMAGG</sequence>
<evidence type="ECO:0000313" key="14">
    <source>
        <dbReference type="Proteomes" id="UP000185779"/>
    </source>
</evidence>
<feature type="binding site" evidence="10">
    <location>
        <position position="291"/>
    </location>
    <ligand>
        <name>L-glutamine</name>
        <dbReference type="ChEBI" id="CHEBI:58359"/>
    </ligand>
</feature>
<dbReference type="NCBIfam" id="TIGR01368">
    <property type="entry name" value="CPSaseIIsmall"/>
    <property type="match status" value="1"/>
</dbReference>
<dbReference type="PRINTS" id="PR00097">
    <property type="entry name" value="ANTSNTHASEII"/>
</dbReference>
<dbReference type="HAMAP" id="MF_01209">
    <property type="entry name" value="CPSase_S_chain"/>
    <property type="match status" value="1"/>
</dbReference>
<keyword evidence="14" id="KW-1185">Reference proteome</keyword>
<feature type="active site" evidence="10">
    <location>
        <position position="336"/>
    </location>
</feature>
<evidence type="ECO:0000256" key="1">
    <source>
        <dbReference type="ARBA" id="ARBA00005077"/>
    </source>
</evidence>
<dbReference type="PRINTS" id="PR00096">
    <property type="entry name" value="GATASE"/>
</dbReference>
<accession>A0A1F2P4G9</accession>
<keyword evidence="6 10" id="KW-0067">ATP-binding</keyword>
<dbReference type="PANTHER" id="PTHR43418:SF7">
    <property type="entry name" value="CARBAMOYL-PHOSPHATE SYNTHASE SMALL CHAIN"/>
    <property type="match status" value="1"/>
</dbReference>
<proteinExistence type="inferred from homology"/>
<comment type="subunit">
    <text evidence="10">Composed of two chains; the small (or glutamine) chain promotes the hydrolysis of glutamine to ammonia, which is used by the large (or ammonia) chain to synthesize carbamoyl phosphate. Tetramer of heterodimers (alpha,beta)4.</text>
</comment>
<evidence type="ECO:0000256" key="3">
    <source>
        <dbReference type="ARBA" id="ARBA00022571"/>
    </source>
</evidence>
<feature type="binding site" evidence="10">
    <location>
        <position position="293"/>
    </location>
    <ligand>
        <name>L-glutamine</name>
        <dbReference type="ChEBI" id="CHEBI:58359"/>
    </ligand>
</feature>
<comment type="catalytic activity">
    <reaction evidence="10">
        <text>L-glutamine + H2O = L-glutamate + NH4(+)</text>
        <dbReference type="Rhea" id="RHEA:15889"/>
        <dbReference type="ChEBI" id="CHEBI:15377"/>
        <dbReference type="ChEBI" id="CHEBI:28938"/>
        <dbReference type="ChEBI" id="CHEBI:29985"/>
        <dbReference type="ChEBI" id="CHEBI:58359"/>
    </reaction>
</comment>
<protein>
    <recommendedName>
        <fullName evidence="10">Carbamoyl phosphate synthase small chain</fullName>
        <ecNumber evidence="10">6.3.5.5</ecNumber>
    </recommendedName>
    <alternativeName>
        <fullName evidence="10">Carbamoyl phosphate synthetase glutamine chain</fullName>
    </alternativeName>
</protein>
<dbReference type="GO" id="GO:0005524">
    <property type="term" value="F:ATP binding"/>
    <property type="evidence" value="ECO:0007669"/>
    <property type="project" value="UniProtKB-UniRule"/>
</dbReference>
<keyword evidence="3 10" id="KW-0055">Arginine biosynthesis</keyword>
<evidence type="ECO:0000256" key="5">
    <source>
        <dbReference type="ARBA" id="ARBA00022741"/>
    </source>
</evidence>
<dbReference type="GO" id="GO:0044205">
    <property type="term" value="P:'de novo' UMP biosynthetic process"/>
    <property type="evidence" value="ECO:0007669"/>
    <property type="project" value="UniProtKB-UniRule"/>
</dbReference>
<dbReference type="InterPro" id="IPR002474">
    <property type="entry name" value="CarbamoylP_synth_ssu_N"/>
</dbReference>
<dbReference type="SUPFAM" id="SSF52021">
    <property type="entry name" value="Carbamoyl phosphate synthetase, small subunit N-terminal domain"/>
    <property type="match status" value="1"/>
</dbReference>
<comment type="pathway">
    <text evidence="10">Pyrimidine metabolism; UMP biosynthesis via de novo pathway; (S)-dihydroorotate from bicarbonate: step 1/3.</text>
</comment>
<feature type="active site" evidence="10">
    <location>
        <position position="334"/>
    </location>
</feature>
<dbReference type="PANTHER" id="PTHR43418">
    <property type="entry name" value="MULTIFUNCTIONAL TRYPTOPHAN BIOSYNTHESIS PROTEIN-RELATED"/>
    <property type="match status" value="1"/>
</dbReference>
<keyword evidence="8 10" id="KW-0665">Pyrimidine biosynthesis</keyword>
<feature type="region of interest" description="CPSase" evidence="10">
    <location>
        <begin position="1"/>
        <end position="173"/>
    </location>
</feature>
<dbReference type="Proteomes" id="UP000185779">
    <property type="component" value="Unassembled WGS sequence"/>
</dbReference>
<keyword evidence="4 10" id="KW-0436">Ligase</keyword>
<dbReference type="CDD" id="cd01744">
    <property type="entry name" value="GATase1_CPSase"/>
    <property type="match status" value="1"/>
</dbReference>
<comment type="caution">
    <text evidence="13">The sequence shown here is derived from an EMBL/GenBank/DDBJ whole genome shotgun (WGS) entry which is preliminary data.</text>
</comment>
<comment type="pathway">
    <text evidence="1 10">Amino-acid biosynthesis; L-arginine biosynthesis; carbamoyl phosphate from bicarbonate: step 1/1.</text>
</comment>
<dbReference type="GO" id="GO:0004088">
    <property type="term" value="F:carbamoyl-phosphate synthase (glutamine-hydrolyzing) activity"/>
    <property type="evidence" value="ECO:0007669"/>
    <property type="project" value="UniProtKB-UniRule"/>
</dbReference>
<evidence type="ECO:0000256" key="6">
    <source>
        <dbReference type="ARBA" id="ARBA00022840"/>
    </source>
</evidence>
<comment type="similarity">
    <text evidence="2 10">Belongs to the CarA family.</text>
</comment>
<evidence type="ECO:0000256" key="9">
    <source>
        <dbReference type="ARBA" id="ARBA00048816"/>
    </source>
</evidence>
<feature type="active site" description="Nucleophile" evidence="10">
    <location>
        <position position="249"/>
    </location>
</feature>
<dbReference type="GO" id="GO:0006541">
    <property type="term" value="P:glutamine metabolic process"/>
    <property type="evidence" value="ECO:0007669"/>
    <property type="project" value="InterPro"/>
</dbReference>
<dbReference type="EMBL" id="DRIE01000013">
    <property type="protein sequence ID" value="HEC56438.1"/>
    <property type="molecule type" value="Genomic_DNA"/>
</dbReference>
<feature type="domain" description="Carbamoyl-phosphate synthase small subunit N-terminal" evidence="11">
    <location>
        <begin position="1"/>
        <end position="131"/>
    </location>
</feature>
<feature type="binding site" evidence="10">
    <location>
        <position position="253"/>
    </location>
    <ligand>
        <name>L-glutamine</name>
        <dbReference type="ChEBI" id="CHEBI:58359"/>
    </ligand>
</feature>
<organism evidence="13 14">
    <name type="scientific">Candidatus Syntropharchaeum butanivorans</name>
    <dbReference type="NCBI Taxonomy" id="1839936"/>
    <lineage>
        <taxon>Archaea</taxon>
        <taxon>Methanobacteriati</taxon>
        <taxon>Methanobacteriota</taxon>
        <taxon>Stenosarchaea group</taxon>
        <taxon>Methanomicrobia</taxon>
        <taxon>Methanosarcinales</taxon>
        <taxon>ANME-2 cluster</taxon>
        <taxon>Candidatus Syntropharchaeum</taxon>
    </lineage>
</organism>
<dbReference type="NCBIfam" id="NF009475">
    <property type="entry name" value="PRK12838.1"/>
    <property type="match status" value="1"/>
</dbReference>
<reference evidence="12" key="2">
    <citation type="journal article" date="2020" name="mSystems">
        <title>Genome- and Community-Level Interaction Insights into Carbon Utilization and Element Cycling Functions of Hydrothermarchaeota in Hydrothermal Sediment.</title>
        <authorList>
            <person name="Zhou Z."/>
            <person name="Liu Y."/>
            <person name="Xu W."/>
            <person name="Pan J."/>
            <person name="Luo Z.H."/>
            <person name="Li M."/>
        </authorList>
    </citation>
    <scope>NUCLEOTIDE SEQUENCE [LARGE SCALE GENOMIC DNA]</scope>
    <source>
        <strain evidence="12">HyVt-386</strain>
    </source>
</reference>
<dbReference type="SMART" id="SM01097">
    <property type="entry name" value="CPSase_sm_chain"/>
    <property type="match status" value="1"/>
</dbReference>
<keyword evidence="5 10" id="KW-0547">Nucleotide-binding</keyword>
<comment type="function">
    <text evidence="10">Small subunit of the glutamine-dependent carbamoyl phosphate synthetase (CPSase). CPSase catalyzes the formation of carbamoyl phosphate from the ammonia moiety of glutamine, carbonate, and phosphate donated by ATP, constituting the first step of 2 biosynthetic pathways, one leading to arginine and/or urea and the other to pyrimidine nucleotides. The small subunit (glutamine amidotransferase) binds and cleaves glutamine to supply the large subunit with the substrate ammonia.</text>
</comment>
<evidence type="ECO:0000259" key="11">
    <source>
        <dbReference type="SMART" id="SM01097"/>
    </source>
</evidence>
<feature type="binding site" evidence="10">
    <location>
        <position position="250"/>
    </location>
    <ligand>
        <name>L-glutamine</name>
        <dbReference type="ChEBI" id="CHEBI:58359"/>
    </ligand>
</feature>
<evidence type="ECO:0000256" key="4">
    <source>
        <dbReference type="ARBA" id="ARBA00022598"/>
    </source>
</evidence>
<keyword evidence="10" id="KW-0028">Amino-acid biosynthesis</keyword>
<gene>
    <name evidence="10 12" type="primary">carA</name>
    <name evidence="12" type="ORF">ENI32_00910</name>
    <name evidence="13" type="ORF">SBU_001005</name>
</gene>
<dbReference type="Gene3D" id="3.50.30.20">
    <property type="entry name" value="Carbamoyl-phosphate synthase small subunit, N-terminal domain"/>
    <property type="match status" value="1"/>
</dbReference>
<dbReference type="InterPro" id="IPR029062">
    <property type="entry name" value="Class_I_gatase-like"/>
</dbReference>
<dbReference type="SUPFAM" id="SSF52317">
    <property type="entry name" value="Class I glutamine amidotransferase-like"/>
    <property type="match status" value="1"/>
</dbReference>
<evidence type="ECO:0000256" key="10">
    <source>
        <dbReference type="HAMAP-Rule" id="MF_01209"/>
    </source>
</evidence>
<dbReference type="InterPro" id="IPR017926">
    <property type="entry name" value="GATASE"/>
</dbReference>
<reference evidence="13 14" key="1">
    <citation type="submission" date="2016-05" db="EMBL/GenBank/DDBJ databases">
        <title>Microbial consortia oxidize butane by reversing methanogenesis.</title>
        <authorList>
            <person name="Laso-Perez R."/>
            <person name="Richter M."/>
            <person name="Wegener G."/>
            <person name="Musat F."/>
        </authorList>
    </citation>
    <scope>NUCLEOTIDE SEQUENCE [LARGE SCALE GENOMIC DNA]</scope>
    <source>
        <strain evidence="13">BOX1</strain>
    </source>
</reference>
<dbReference type="STRING" id="1839936.SBU_001005"/>
<dbReference type="GO" id="GO:0006526">
    <property type="term" value="P:L-arginine biosynthetic process"/>
    <property type="evidence" value="ECO:0007669"/>
    <property type="project" value="UniProtKB-UniRule"/>
</dbReference>
<dbReference type="EMBL" id="LYOR01000004">
    <property type="protein sequence ID" value="OFV66068.1"/>
    <property type="molecule type" value="Genomic_DNA"/>
</dbReference>
<keyword evidence="7 10" id="KW-0315">Glutamine amidotransferase</keyword>
<evidence type="ECO:0000256" key="7">
    <source>
        <dbReference type="ARBA" id="ARBA00022962"/>
    </source>
</evidence>